<dbReference type="PANTHER" id="PTHR42776">
    <property type="entry name" value="SERINE PEPTIDASE S9 FAMILY MEMBER"/>
    <property type="match status" value="1"/>
</dbReference>
<reference evidence="9 10" key="2">
    <citation type="submission" date="2016-08" db="EMBL/GenBank/DDBJ databases">
        <title>Pervasive Adenine N6-methylation of Active Genes in Fungi.</title>
        <authorList>
            <consortium name="DOE Joint Genome Institute"/>
            <person name="Mondo S.J."/>
            <person name="Dannebaum R.O."/>
            <person name="Kuo R.C."/>
            <person name="Labutti K."/>
            <person name="Haridas S."/>
            <person name="Kuo A."/>
            <person name="Salamov A."/>
            <person name="Ahrendt S.R."/>
            <person name="Lipzen A."/>
            <person name="Sullivan W."/>
            <person name="Andreopoulos W.B."/>
            <person name="Clum A."/>
            <person name="Lindquist E."/>
            <person name="Daum C."/>
            <person name="Ramamoorthy G.K."/>
            <person name="Gryganskyi A."/>
            <person name="Culley D."/>
            <person name="Magnuson J.K."/>
            <person name="James T.Y."/>
            <person name="O'Malley M.A."/>
            <person name="Stajich J.E."/>
            <person name="Spatafora J.W."/>
            <person name="Visel A."/>
            <person name="Grigoriev I.V."/>
        </authorList>
    </citation>
    <scope>NUCLEOTIDE SEQUENCE [LARGE SCALE GENOMIC DNA]</scope>
    <source>
        <strain evidence="9 10">S4</strain>
    </source>
</reference>
<dbReference type="InterPro" id="IPR011659">
    <property type="entry name" value="WD40"/>
</dbReference>
<dbReference type="Pfam" id="PF00326">
    <property type="entry name" value="Peptidase_S9"/>
    <property type="match status" value="1"/>
</dbReference>
<protein>
    <recommendedName>
        <fullName evidence="6">Dipeptidyl-peptidase V</fullName>
    </recommendedName>
</protein>
<evidence type="ECO:0000256" key="3">
    <source>
        <dbReference type="ARBA" id="ARBA00022729"/>
    </source>
</evidence>
<dbReference type="Gene3D" id="3.40.50.1820">
    <property type="entry name" value="alpha/beta hydrolase"/>
    <property type="match status" value="1"/>
</dbReference>
<dbReference type="SUPFAM" id="SSF53474">
    <property type="entry name" value="alpha/beta-Hydrolases"/>
    <property type="match status" value="1"/>
</dbReference>
<feature type="signal peptide" evidence="7">
    <location>
        <begin position="1"/>
        <end position="23"/>
    </location>
</feature>
<comment type="similarity">
    <text evidence="1">Belongs to the peptidase S9C family.</text>
</comment>
<dbReference type="InterPro" id="IPR001375">
    <property type="entry name" value="Peptidase_S9_cat"/>
</dbReference>
<keyword evidence="3 7" id="KW-0732">Signal</keyword>
<dbReference type="SUPFAM" id="SSF82171">
    <property type="entry name" value="DPP6 N-terminal domain-like"/>
    <property type="match status" value="1"/>
</dbReference>
<evidence type="ECO:0000256" key="4">
    <source>
        <dbReference type="ARBA" id="ARBA00022801"/>
    </source>
</evidence>
<dbReference type="AlphaFoldDB" id="A0A1Y1XM58"/>
<dbReference type="InterPro" id="IPR011042">
    <property type="entry name" value="6-blade_b-propeller_TolB-like"/>
</dbReference>
<accession>A0A1Y1XM58</accession>
<feature type="chain" id="PRO_5012417780" description="Dipeptidyl-peptidase V" evidence="7">
    <location>
        <begin position="24"/>
        <end position="748"/>
    </location>
</feature>
<dbReference type="GO" id="GO:0006508">
    <property type="term" value="P:proteolysis"/>
    <property type="evidence" value="ECO:0007669"/>
    <property type="project" value="UniProtKB-KW"/>
</dbReference>
<keyword evidence="2" id="KW-0645">Protease</keyword>
<dbReference type="PANTHER" id="PTHR42776:SF13">
    <property type="entry name" value="DIPEPTIDYL-PEPTIDASE 5"/>
    <property type="match status" value="1"/>
</dbReference>
<dbReference type="EMBL" id="MCFG01000017">
    <property type="protein sequence ID" value="ORX86783.1"/>
    <property type="molecule type" value="Genomic_DNA"/>
</dbReference>
<keyword evidence="5" id="KW-0720">Serine protease</keyword>
<evidence type="ECO:0000256" key="2">
    <source>
        <dbReference type="ARBA" id="ARBA00022670"/>
    </source>
</evidence>
<evidence type="ECO:0000256" key="5">
    <source>
        <dbReference type="ARBA" id="ARBA00022825"/>
    </source>
</evidence>
<evidence type="ECO:0000313" key="10">
    <source>
        <dbReference type="Proteomes" id="UP000193944"/>
    </source>
</evidence>
<organism evidence="9 10">
    <name type="scientific">Anaeromyces robustus</name>
    <dbReference type="NCBI Taxonomy" id="1754192"/>
    <lineage>
        <taxon>Eukaryota</taxon>
        <taxon>Fungi</taxon>
        <taxon>Fungi incertae sedis</taxon>
        <taxon>Chytridiomycota</taxon>
        <taxon>Chytridiomycota incertae sedis</taxon>
        <taxon>Neocallimastigomycetes</taxon>
        <taxon>Neocallimastigales</taxon>
        <taxon>Neocallimastigaceae</taxon>
        <taxon>Anaeromyces</taxon>
    </lineage>
</organism>
<reference evidence="9 10" key="1">
    <citation type="submission" date="2016-08" db="EMBL/GenBank/DDBJ databases">
        <title>A Parts List for Fungal Cellulosomes Revealed by Comparative Genomics.</title>
        <authorList>
            <consortium name="DOE Joint Genome Institute"/>
            <person name="Haitjema C.H."/>
            <person name="Gilmore S.P."/>
            <person name="Henske J.K."/>
            <person name="Solomon K.V."/>
            <person name="De Groot R."/>
            <person name="Kuo A."/>
            <person name="Mondo S.J."/>
            <person name="Salamov A.A."/>
            <person name="Labutti K."/>
            <person name="Zhao Z."/>
            <person name="Chiniquy J."/>
            <person name="Barry K."/>
            <person name="Brewer H.M."/>
            <person name="Purvine S.O."/>
            <person name="Wright A.T."/>
            <person name="Boxma B."/>
            <person name="Van Alen T."/>
            <person name="Hackstein J.H."/>
            <person name="Baker S.E."/>
            <person name="Grigoriev I.V."/>
            <person name="O'Malley M.A."/>
        </authorList>
    </citation>
    <scope>NUCLEOTIDE SEQUENCE [LARGE SCALE GENOMIC DNA]</scope>
    <source>
        <strain evidence="9 10">S4</strain>
    </source>
</reference>
<dbReference type="Pfam" id="PF07676">
    <property type="entry name" value="PD40"/>
    <property type="match status" value="2"/>
</dbReference>
<evidence type="ECO:0000259" key="8">
    <source>
        <dbReference type="Pfam" id="PF00326"/>
    </source>
</evidence>
<dbReference type="InterPro" id="IPR029058">
    <property type="entry name" value="AB_hydrolase_fold"/>
</dbReference>
<comment type="caution">
    <text evidence="9">The sequence shown here is derived from an EMBL/GenBank/DDBJ whole genome shotgun (WGS) entry which is preliminary data.</text>
</comment>
<name>A0A1Y1XM58_9FUNG</name>
<feature type="domain" description="Peptidase S9 prolyl oligopeptidase catalytic" evidence="8">
    <location>
        <begin position="539"/>
        <end position="742"/>
    </location>
</feature>
<dbReference type="FunFam" id="3.40.50.1820:FF:000028">
    <property type="entry name" value="S9 family peptidase"/>
    <property type="match status" value="1"/>
</dbReference>
<evidence type="ECO:0000256" key="1">
    <source>
        <dbReference type="ARBA" id="ARBA00010040"/>
    </source>
</evidence>
<evidence type="ECO:0000256" key="6">
    <source>
        <dbReference type="ARBA" id="ARBA00032829"/>
    </source>
</evidence>
<gene>
    <name evidence="9" type="ORF">BCR32DRAFT_264806</name>
</gene>
<dbReference type="GO" id="GO:0004252">
    <property type="term" value="F:serine-type endopeptidase activity"/>
    <property type="evidence" value="ECO:0007669"/>
    <property type="project" value="TreeGrafter"/>
</dbReference>
<dbReference type="Gene3D" id="2.120.10.30">
    <property type="entry name" value="TolB, C-terminal domain"/>
    <property type="match status" value="2"/>
</dbReference>
<proteinExistence type="inferred from homology"/>
<evidence type="ECO:0000256" key="7">
    <source>
        <dbReference type="SAM" id="SignalP"/>
    </source>
</evidence>
<dbReference type="Proteomes" id="UP000193944">
    <property type="component" value="Unassembled WGS sequence"/>
</dbReference>
<evidence type="ECO:0000313" key="9">
    <source>
        <dbReference type="EMBL" id="ORX86783.1"/>
    </source>
</evidence>
<sequence>MNKLNIKFILTFIFFYTLTFVKAEKHPFSPQDLINVKKIGSHSISPNSQYMLYDVNKYIQEKNKKQQNIFIINLKTQDTVQLTSDHTDLSPFWLNDNTIAFLSDRSGSIQLWYSPLDFENLGLLKNKTMVQLTEFSTDINNFIYNEKANRLLFSAQSFVNGTMVNDETYVEHEENQHTTGMVYDKLFIRHWDTFLRPAVREQLFVVDFENKDGKFSVKNEPVNIMQGKEMESPVAPFGDAGDFAISPDGETIAFSSRVEEHSQAWNTNTNIYLVKYPVGGKPGDIENLTSSNPGYDTIPNFSPDGQYLSYFEMREKSYESDTNRLMLYNLKSKSHTELALKWDRSPDSLTWSPDSSKLYLTAASLGRNKIYVAKLDDALKTLKVNKKANKVPSVPLVVKELVGTGSSDSIEIIQKGKLENNAEEILVFCRSTMKQPREIFKLEVLPWEKLQVENEARKVMIKPPQSEASLTQISKLNTEFDDEVQVSEPEEFYFKGHGNELVQGWLLKPVNFDQTKKYPLAFLIHGGPQGSWDDSFGSRWNVQSYAGAGYVVVAINFHGSVGFGEKFERAVSKNWGNGPYNDLMKSLDYVLKTYKFINKKKICGLGASFGGYMVNWINGHTDRFACLVNHDGIFDTQSTYFTTEELFFTEYEFGGTPWDQKAKKLYQKWNPREHIKKWKTPTLVIHGGKDYRLSESEGIATFTALQRLGIKSRLLYFPDENHWVLKPSNVLFWYQNIFEWLELFTKDN</sequence>
<keyword evidence="4" id="KW-0378">Hydrolase</keyword>
<keyword evidence="10" id="KW-1185">Reference proteome</keyword>
<dbReference type="OrthoDB" id="416344at2759"/>
<dbReference type="STRING" id="1754192.A0A1Y1XM58"/>